<proteinExistence type="predicted"/>
<gene>
    <name evidence="2" type="ORF">BSTOLATCC_MIC18434</name>
</gene>
<evidence type="ECO:0000313" key="2">
    <source>
        <dbReference type="EMBL" id="CAG9317180.1"/>
    </source>
</evidence>
<feature type="transmembrane region" description="Helical" evidence="1">
    <location>
        <begin position="7"/>
        <end position="29"/>
    </location>
</feature>
<name>A0AAU9INK9_9CILI</name>
<accession>A0AAU9INK9</accession>
<evidence type="ECO:0008006" key="4">
    <source>
        <dbReference type="Google" id="ProtNLM"/>
    </source>
</evidence>
<keyword evidence="1" id="KW-0472">Membrane</keyword>
<reference evidence="2" key="1">
    <citation type="submission" date="2021-09" db="EMBL/GenBank/DDBJ databases">
        <authorList>
            <consortium name="AG Swart"/>
            <person name="Singh M."/>
            <person name="Singh A."/>
            <person name="Seah K."/>
            <person name="Emmerich C."/>
        </authorList>
    </citation>
    <scope>NUCLEOTIDE SEQUENCE</scope>
    <source>
        <strain evidence="2">ATCC30299</strain>
    </source>
</reference>
<keyword evidence="1" id="KW-1133">Transmembrane helix</keyword>
<keyword evidence="3" id="KW-1185">Reference proteome</keyword>
<dbReference type="AlphaFoldDB" id="A0AAU9INK9"/>
<keyword evidence="1" id="KW-0812">Transmembrane</keyword>
<sequence length="283" mass="32647">MKDLKNVLVYSGLLILVGFPIWAGIYFGIYFPLENRSYEDAICKVTSIDTYITYQLYYQYKLSVLIDGVYYPGYGCESNAADSIVSDYTNGNVYPYSYSSCIQDKGDSKCLPGQLFLPRWSCSKTHGVPRFAIGNSVKCKWWLHNKDGKTDPSEIKNFGYPKSNHTFIEVLFKDKIYIPKDDYRALWVIPFGFLTVLPILVIMTAFLWEFFKFTPVKRAELKDWIAKVIMRKKIKIPNKFYVMKGPTGKALYRMSPFLLAAMRSKKLESFPKPLVRSVANYIA</sequence>
<evidence type="ECO:0000313" key="3">
    <source>
        <dbReference type="Proteomes" id="UP001162131"/>
    </source>
</evidence>
<evidence type="ECO:0000256" key="1">
    <source>
        <dbReference type="SAM" id="Phobius"/>
    </source>
</evidence>
<feature type="transmembrane region" description="Helical" evidence="1">
    <location>
        <begin position="185"/>
        <end position="208"/>
    </location>
</feature>
<organism evidence="2 3">
    <name type="scientific">Blepharisma stoltei</name>
    <dbReference type="NCBI Taxonomy" id="1481888"/>
    <lineage>
        <taxon>Eukaryota</taxon>
        <taxon>Sar</taxon>
        <taxon>Alveolata</taxon>
        <taxon>Ciliophora</taxon>
        <taxon>Postciliodesmatophora</taxon>
        <taxon>Heterotrichea</taxon>
        <taxon>Heterotrichida</taxon>
        <taxon>Blepharismidae</taxon>
        <taxon>Blepharisma</taxon>
    </lineage>
</organism>
<dbReference type="Proteomes" id="UP001162131">
    <property type="component" value="Unassembled WGS sequence"/>
</dbReference>
<comment type="caution">
    <text evidence="2">The sequence shown here is derived from an EMBL/GenBank/DDBJ whole genome shotgun (WGS) entry which is preliminary data.</text>
</comment>
<protein>
    <recommendedName>
        <fullName evidence="4">Transmembrane protein</fullName>
    </recommendedName>
</protein>
<dbReference type="EMBL" id="CAJZBQ010000018">
    <property type="protein sequence ID" value="CAG9317180.1"/>
    <property type="molecule type" value="Genomic_DNA"/>
</dbReference>